<keyword evidence="1" id="KW-0472">Membrane</keyword>
<organism evidence="2 3">
    <name type="scientific">Deinandra increscens subsp. villosa</name>
    <dbReference type="NCBI Taxonomy" id="3103831"/>
    <lineage>
        <taxon>Eukaryota</taxon>
        <taxon>Viridiplantae</taxon>
        <taxon>Streptophyta</taxon>
        <taxon>Embryophyta</taxon>
        <taxon>Tracheophyta</taxon>
        <taxon>Spermatophyta</taxon>
        <taxon>Magnoliopsida</taxon>
        <taxon>eudicotyledons</taxon>
        <taxon>Gunneridae</taxon>
        <taxon>Pentapetalae</taxon>
        <taxon>asterids</taxon>
        <taxon>campanulids</taxon>
        <taxon>Asterales</taxon>
        <taxon>Asteraceae</taxon>
        <taxon>Asteroideae</taxon>
        <taxon>Heliantheae alliance</taxon>
        <taxon>Madieae</taxon>
        <taxon>Madiinae</taxon>
        <taxon>Deinandra</taxon>
    </lineage>
</organism>
<dbReference type="Proteomes" id="UP001408789">
    <property type="component" value="Unassembled WGS sequence"/>
</dbReference>
<accession>A0AAP0E0E0</accession>
<name>A0AAP0E0E0_9ASTR</name>
<keyword evidence="1" id="KW-0812">Transmembrane</keyword>
<keyword evidence="1" id="KW-1133">Transmembrane helix</keyword>
<protein>
    <submittedName>
        <fullName evidence="2">Uncharacterized protein</fullName>
    </submittedName>
</protein>
<dbReference type="EMBL" id="JBCNJP010000002">
    <property type="protein sequence ID" value="KAK9080423.1"/>
    <property type="molecule type" value="Genomic_DNA"/>
</dbReference>
<evidence type="ECO:0000313" key="2">
    <source>
        <dbReference type="EMBL" id="KAK9080423.1"/>
    </source>
</evidence>
<keyword evidence="3" id="KW-1185">Reference proteome</keyword>
<dbReference type="PANTHER" id="PTHR37206">
    <property type="entry name" value="TRANSMEMBRANE PROTEIN"/>
    <property type="match status" value="1"/>
</dbReference>
<dbReference type="PANTHER" id="PTHR37206:SF1">
    <property type="entry name" value="TRANSMEMBRANE PROTEIN"/>
    <property type="match status" value="1"/>
</dbReference>
<sequence>MAEEEERIDDILHPNTLIAWERIQLPSLPTQFQSQSPVTVLSDPHGGERIWSTQLAHKHHRTSVVFPPTDHEGLNLQHQFDEVLEKCEERAKPQVPVATELKPAAIGAPVEVKLGFFRFRLPGILSCIWNCSLRSFNLTTIGSIVLLFLFCLRFRLRRRRLRAEAVDELLGVIKEKDERIGHLLHQIARMNELLLASHHGVPLISKAAKST</sequence>
<reference evidence="2 3" key="1">
    <citation type="submission" date="2024-04" db="EMBL/GenBank/DDBJ databases">
        <title>The reference genome of an endangered Asteraceae, Deinandra increscens subsp. villosa, native to the Central Coast of California.</title>
        <authorList>
            <person name="Guilliams M."/>
            <person name="Hasenstab-Lehman K."/>
            <person name="Meyer R."/>
            <person name="Mcevoy S."/>
        </authorList>
    </citation>
    <scope>NUCLEOTIDE SEQUENCE [LARGE SCALE GENOMIC DNA]</scope>
    <source>
        <tissue evidence="2">Leaf</tissue>
    </source>
</reference>
<dbReference type="AlphaFoldDB" id="A0AAP0E0E0"/>
<feature type="transmembrane region" description="Helical" evidence="1">
    <location>
        <begin position="135"/>
        <end position="152"/>
    </location>
</feature>
<evidence type="ECO:0000313" key="3">
    <source>
        <dbReference type="Proteomes" id="UP001408789"/>
    </source>
</evidence>
<comment type="caution">
    <text evidence="2">The sequence shown here is derived from an EMBL/GenBank/DDBJ whole genome shotgun (WGS) entry which is preliminary data.</text>
</comment>
<gene>
    <name evidence="2" type="ORF">SSX86_000181</name>
</gene>
<evidence type="ECO:0000256" key="1">
    <source>
        <dbReference type="SAM" id="Phobius"/>
    </source>
</evidence>
<proteinExistence type="predicted"/>